<name>A0AAW0B0X4_9AGAR</name>
<feature type="signal peptide" evidence="3">
    <location>
        <begin position="1"/>
        <end position="27"/>
    </location>
</feature>
<proteinExistence type="predicted"/>
<feature type="compositionally biased region" description="Low complexity" evidence="1">
    <location>
        <begin position="214"/>
        <end position="236"/>
    </location>
</feature>
<feature type="region of interest" description="Disordered" evidence="1">
    <location>
        <begin position="315"/>
        <end position="358"/>
    </location>
</feature>
<dbReference type="AlphaFoldDB" id="A0AAW0B0X4"/>
<organism evidence="4 5">
    <name type="scientific">Favolaschia claudopus</name>
    <dbReference type="NCBI Taxonomy" id="2862362"/>
    <lineage>
        <taxon>Eukaryota</taxon>
        <taxon>Fungi</taxon>
        <taxon>Dikarya</taxon>
        <taxon>Basidiomycota</taxon>
        <taxon>Agaricomycotina</taxon>
        <taxon>Agaricomycetes</taxon>
        <taxon>Agaricomycetidae</taxon>
        <taxon>Agaricales</taxon>
        <taxon>Marasmiineae</taxon>
        <taxon>Mycenaceae</taxon>
        <taxon>Favolaschia</taxon>
    </lineage>
</organism>
<evidence type="ECO:0000313" key="5">
    <source>
        <dbReference type="Proteomes" id="UP001362999"/>
    </source>
</evidence>
<keyword evidence="5" id="KW-1185">Reference proteome</keyword>
<keyword evidence="2" id="KW-1133">Transmembrane helix</keyword>
<feature type="chain" id="PRO_5043631483" evidence="3">
    <location>
        <begin position="28"/>
        <end position="358"/>
    </location>
</feature>
<dbReference type="Proteomes" id="UP001362999">
    <property type="component" value="Unassembled WGS sequence"/>
</dbReference>
<evidence type="ECO:0000256" key="1">
    <source>
        <dbReference type="SAM" id="MobiDB-lite"/>
    </source>
</evidence>
<reference evidence="4 5" key="1">
    <citation type="journal article" date="2024" name="J Genomics">
        <title>Draft genome sequencing and assembly of Favolaschia claudopus CIRM-BRFM 2984 isolated from oak limbs.</title>
        <authorList>
            <person name="Navarro D."/>
            <person name="Drula E."/>
            <person name="Chaduli D."/>
            <person name="Cazenave R."/>
            <person name="Ahrendt S."/>
            <person name="Wang J."/>
            <person name="Lipzen A."/>
            <person name="Daum C."/>
            <person name="Barry K."/>
            <person name="Grigoriev I.V."/>
            <person name="Favel A."/>
            <person name="Rosso M.N."/>
            <person name="Martin F."/>
        </authorList>
    </citation>
    <scope>NUCLEOTIDE SEQUENCE [LARGE SCALE GENOMIC DNA]</scope>
    <source>
        <strain evidence="4 5">CIRM-BRFM 2984</strain>
    </source>
</reference>
<accession>A0AAW0B0X4</accession>
<keyword evidence="2" id="KW-0472">Membrane</keyword>
<evidence type="ECO:0000256" key="2">
    <source>
        <dbReference type="SAM" id="Phobius"/>
    </source>
</evidence>
<comment type="caution">
    <text evidence="4">The sequence shown here is derived from an EMBL/GenBank/DDBJ whole genome shotgun (WGS) entry which is preliminary data.</text>
</comment>
<evidence type="ECO:0000313" key="4">
    <source>
        <dbReference type="EMBL" id="KAK7019606.1"/>
    </source>
</evidence>
<protein>
    <submittedName>
        <fullName evidence="4">Uncharacterized protein</fullName>
    </submittedName>
</protein>
<sequence>MVLPLPLGLVAAIAVAWLPVFQMHARAALVNLTIEDFDPEVDANFCDLSHCDATANEENPCDQTGFNHQTFSIVKPVQDIGLSSPPCSVRVPFNGIAIYAFVSCSDGCDVSLDNTRLPLAINLTGLVNGFPLEGINPANGLPLGYFDDSLSNQPHTLIISSLGSLLVDKFVYTIDDGNPNSSPIMESGKSTSTVASVAGTSSISPSLTSNVMGSTSTASTSPSSFLSTPPSPSPRRSTPNIAVILGGALGGLILIAVIIVTVVWCRRLRLRTGEHSTDFVQPALPPAMRTTAEYQSTTRRKTPWLPALPIFASHNRHVHSSPPHRLPEGRDEAQGEDRDGVAASMHGRNDSPPPEYFA</sequence>
<keyword evidence="3" id="KW-0732">Signal</keyword>
<evidence type="ECO:0000256" key="3">
    <source>
        <dbReference type="SAM" id="SignalP"/>
    </source>
</evidence>
<keyword evidence="2" id="KW-0812">Transmembrane</keyword>
<feature type="transmembrane region" description="Helical" evidence="2">
    <location>
        <begin position="241"/>
        <end position="265"/>
    </location>
</feature>
<feature type="region of interest" description="Disordered" evidence="1">
    <location>
        <begin position="208"/>
        <end position="236"/>
    </location>
</feature>
<dbReference type="EMBL" id="JAWWNJ010000043">
    <property type="protein sequence ID" value="KAK7019606.1"/>
    <property type="molecule type" value="Genomic_DNA"/>
</dbReference>
<gene>
    <name evidence="4" type="ORF">R3P38DRAFT_3554115</name>
</gene>
<feature type="compositionally biased region" description="Basic and acidic residues" evidence="1">
    <location>
        <begin position="325"/>
        <end position="340"/>
    </location>
</feature>